<name>A0A0G1H2H0_9BACT</name>
<dbReference type="PANTHER" id="PTHR10938:SF0">
    <property type="entry name" value="TRANSLATION INITIATION FACTOR IF-3, MITOCHONDRIAL"/>
    <property type="match status" value="1"/>
</dbReference>
<dbReference type="EMBL" id="LCHU01000019">
    <property type="protein sequence ID" value="KKT40678.1"/>
    <property type="molecule type" value="Genomic_DNA"/>
</dbReference>
<evidence type="ECO:0000313" key="8">
    <source>
        <dbReference type="Proteomes" id="UP000034736"/>
    </source>
</evidence>
<dbReference type="Pfam" id="PF00707">
    <property type="entry name" value="IF3_C"/>
    <property type="match status" value="1"/>
</dbReference>
<evidence type="ECO:0000256" key="2">
    <source>
        <dbReference type="ARBA" id="ARBA00022540"/>
    </source>
</evidence>
<dbReference type="SUPFAM" id="SSF54364">
    <property type="entry name" value="Translation initiation factor IF3, N-terminal domain"/>
    <property type="match status" value="1"/>
</dbReference>
<dbReference type="GO" id="GO:0003743">
    <property type="term" value="F:translation initiation factor activity"/>
    <property type="evidence" value="ECO:0007669"/>
    <property type="project" value="UniProtKB-UniRule"/>
</dbReference>
<dbReference type="AlphaFoldDB" id="A0A0G1H2H0"/>
<dbReference type="STRING" id="1618647.UW30_C0019G0017"/>
<sequence length="181" mass="20805">MFALRQNLCYYIFIQKLRLNNQISAREVRVIGPEGENFGVLTTEEALRKAKEAGLDLIEISPTAKPPVAKIMDRGKYFYEQEKKRKLAAKKQKDVEIKSVRIGIGTSLHDLELKAKQADEFLTEGNKAKVDLALRGREKYLDRKFLEERIERFLAIISRSFEREDIKKGPRGLSLVIGPKK</sequence>
<keyword evidence="3" id="KW-0648">Protein biosynthesis</keyword>
<evidence type="ECO:0000259" key="6">
    <source>
        <dbReference type="Pfam" id="PF05198"/>
    </source>
</evidence>
<dbReference type="GO" id="GO:0005829">
    <property type="term" value="C:cytosol"/>
    <property type="evidence" value="ECO:0007669"/>
    <property type="project" value="TreeGrafter"/>
</dbReference>
<evidence type="ECO:0000256" key="3">
    <source>
        <dbReference type="ARBA" id="ARBA00022917"/>
    </source>
</evidence>
<proteinExistence type="inferred from homology"/>
<evidence type="ECO:0000313" key="7">
    <source>
        <dbReference type="EMBL" id="KKT40678.1"/>
    </source>
</evidence>
<reference evidence="7 8" key="1">
    <citation type="journal article" date="2015" name="Nature">
        <title>rRNA introns, odd ribosomes, and small enigmatic genomes across a large radiation of phyla.</title>
        <authorList>
            <person name="Brown C.T."/>
            <person name="Hug L.A."/>
            <person name="Thomas B.C."/>
            <person name="Sharon I."/>
            <person name="Castelle C.J."/>
            <person name="Singh A."/>
            <person name="Wilkins M.J."/>
            <person name="Williams K.H."/>
            <person name="Banfield J.F."/>
        </authorList>
    </citation>
    <scope>NUCLEOTIDE SEQUENCE [LARGE SCALE GENOMIC DNA]</scope>
</reference>
<evidence type="ECO:0000256" key="4">
    <source>
        <dbReference type="NCBIfam" id="TIGR00168"/>
    </source>
</evidence>
<dbReference type="Gene3D" id="3.30.110.10">
    <property type="entry name" value="Translation initiation factor 3 (IF-3), C-terminal domain"/>
    <property type="match status" value="1"/>
</dbReference>
<dbReference type="GO" id="GO:0043022">
    <property type="term" value="F:ribosome binding"/>
    <property type="evidence" value="ECO:0007669"/>
    <property type="project" value="TreeGrafter"/>
</dbReference>
<dbReference type="PANTHER" id="PTHR10938">
    <property type="entry name" value="TRANSLATION INITIATION FACTOR IF-3"/>
    <property type="match status" value="1"/>
</dbReference>
<keyword evidence="2 7" id="KW-0396">Initiation factor</keyword>
<organism evidence="7 8">
    <name type="scientific">Candidatus Giovannonibacteria bacterium GW2011_GWA2_44_13b</name>
    <dbReference type="NCBI Taxonomy" id="1618647"/>
    <lineage>
        <taxon>Bacteria</taxon>
        <taxon>Candidatus Giovannoniibacteriota</taxon>
    </lineage>
</organism>
<dbReference type="InterPro" id="IPR001288">
    <property type="entry name" value="Translation_initiation_fac_3"/>
</dbReference>
<dbReference type="NCBIfam" id="TIGR00168">
    <property type="entry name" value="infC"/>
    <property type="match status" value="1"/>
</dbReference>
<comment type="caution">
    <text evidence="7">The sequence shown here is derived from an EMBL/GenBank/DDBJ whole genome shotgun (WGS) entry which is preliminary data.</text>
</comment>
<dbReference type="InterPro" id="IPR036788">
    <property type="entry name" value="T_IF-3_C_sf"/>
</dbReference>
<evidence type="ECO:0000256" key="1">
    <source>
        <dbReference type="ARBA" id="ARBA00005439"/>
    </source>
</evidence>
<dbReference type="Proteomes" id="UP000034736">
    <property type="component" value="Unassembled WGS sequence"/>
</dbReference>
<feature type="domain" description="Translation initiation factor 3 N-terminal" evidence="6">
    <location>
        <begin position="20"/>
        <end position="86"/>
    </location>
</feature>
<protein>
    <recommendedName>
        <fullName evidence="4">Translation initiation factor IF-3</fullName>
    </recommendedName>
</protein>
<comment type="similarity">
    <text evidence="1">Belongs to the IF-3 family.</text>
</comment>
<accession>A0A0G1H2H0</accession>
<dbReference type="InterPro" id="IPR019815">
    <property type="entry name" value="Translation_initiation_fac_3_C"/>
</dbReference>
<feature type="domain" description="Translation initiation factor 3 C-terminal" evidence="5">
    <location>
        <begin position="95"/>
        <end position="155"/>
    </location>
</feature>
<dbReference type="PATRIC" id="fig|1618647.3.peg.716"/>
<dbReference type="InterPro" id="IPR036787">
    <property type="entry name" value="T_IF-3_N_sf"/>
</dbReference>
<gene>
    <name evidence="7" type="ORF">UW30_C0019G0017</name>
</gene>
<dbReference type="Pfam" id="PF05198">
    <property type="entry name" value="IF3_N"/>
    <property type="match status" value="1"/>
</dbReference>
<evidence type="ECO:0000259" key="5">
    <source>
        <dbReference type="Pfam" id="PF00707"/>
    </source>
</evidence>
<dbReference type="FunFam" id="3.10.20.80:FF:000001">
    <property type="entry name" value="Translation initiation factor IF-3"/>
    <property type="match status" value="1"/>
</dbReference>
<dbReference type="GO" id="GO:0016020">
    <property type="term" value="C:membrane"/>
    <property type="evidence" value="ECO:0007669"/>
    <property type="project" value="TreeGrafter"/>
</dbReference>
<dbReference type="SUPFAM" id="SSF55200">
    <property type="entry name" value="Translation initiation factor IF3, C-terminal domain"/>
    <property type="match status" value="1"/>
</dbReference>
<dbReference type="InterPro" id="IPR019814">
    <property type="entry name" value="Translation_initiation_fac_3_N"/>
</dbReference>
<dbReference type="GO" id="GO:0032790">
    <property type="term" value="P:ribosome disassembly"/>
    <property type="evidence" value="ECO:0007669"/>
    <property type="project" value="TreeGrafter"/>
</dbReference>
<dbReference type="Gene3D" id="3.10.20.80">
    <property type="entry name" value="Translation initiation factor 3 (IF-3), N-terminal domain"/>
    <property type="match status" value="1"/>
</dbReference>